<organism evidence="10 11">
    <name type="scientific">Phyllosticta citribraziliensis</name>
    <dbReference type="NCBI Taxonomy" id="989973"/>
    <lineage>
        <taxon>Eukaryota</taxon>
        <taxon>Fungi</taxon>
        <taxon>Dikarya</taxon>
        <taxon>Ascomycota</taxon>
        <taxon>Pezizomycotina</taxon>
        <taxon>Dothideomycetes</taxon>
        <taxon>Dothideomycetes incertae sedis</taxon>
        <taxon>Botryosphaeriales</taxon>
        <taxon>Phyllostictaceae</taxon>
        <taxon>Phyllosticta</taxon>
    </lineage>
</organism>
<dbReference type="PROSITE" id="PS50250">
    <property type="entry name" value="PCI"/>
    <property type="match status" value="1"/>
</dbReference>
<feature type="compositionally biased region" description="Low complexity" evidence="8">
    <location>
        <begin position="441"/>
        <end position="451"/>
    </location>
</feature>
<accession>A0ABR1LTS2</accession>
<evidence type="ECO:0000256" key="6">
    <source>
        <dbReference type="ARBA" id="ARBA00023242"/>
    </source>
</evidence>
<protein>
    <submittedName>
        <fullName evidence="10">26S proteasome subunit RPN7-domain-containing protein</fullName>
    </submittedName>
</protein>
<comment type="similarity">
    <text evidence="3">Belongs to the CSN1 family.</text>
</comment>
<comment type="subcellular location">
    <subcellularLocation>
        <location evidence="2">Cytoplasm</location>
    </subcellularLocation>
    <subcellularLocation>
        <location evidence="1">Nucleus</location>
    </subcellularLocation>
</comment>
<evidence type="ECO:0000313" key="11">
    <source>
        <dbReference type="Proteomes" id="UP001360953"/>
    </source>
</evidence>
<dbReference type="GO" id="GO:0000502">
    <property type="term" value="C:proteasome complex"/>
    <property type="evidence" value="ECO:0007669"/>
    <property type="project" value="UniProtKB-KW"/>
</dbReference>
<dbReference type="Proteomes" id="UP001360953">
    <property type="component" value="Unassembled WGS sequence"/>
</dbReference>
<dbReference type="PANTHER" id="PTHR14145:SF2">
    <property type="entry name" value="COP9 SIGNALOSOME COMPLEX SUBUNIT 1"/>
    <property type="match status" value="1"/>
</dbReference>
<evidence type="ECO:0000256" key="2">
    <source>
        <dbReference type="ARBA" id="ARBA00004496"/>
    </source>
</evidence>
<name>A0ABR1LTS2_9PEZI</name>
<feature type="domain" description="PCI" evidence="9">
    <location>
        <begin position="243"/>
        <end position="404"/>
    </location>
</feature>
<gene>
    <name evidence="10" type="ORF">J3D65DRAFT_622469</name>
</gene>
<keyword evidence="11" id="KW-1185">Reference proteome</keyword>
<dbReference type="InterPro" id="IPR045135">
    <property type="entry name" value="Rpn7_N"/>
</dbReference>
<reference evidence="10 11" key="1">
    <citation type="submission" date="2024-04" db="EMBL/GenBank/DDBJ databases">
        <title>Phyllosticta paracitricarpa is synonymous to the EU quarantine fungus P. citricarpa based on phylogenomic analyses.</title>
        <authorList>
            <consortium name="Lawrence Berkeley National Laboratory"/>
            <person name="Van ingen-buijs V.A."/>
            <person name="Van westerhoven A.C."/>
            <person name="Haridas S."/>
            <person name="Skiadas P."/>
            <person name="Martin F."/>
            <person name="Groenewald J.Z."/>
            <person name="Crous P.W."/>
            <person name="Seidl M.F."/>
        </authorList>
    </citation>
    <scope>NUCLEOTIDE SEQUENCE [LARGE SCALE GENOMIC DNA]</scope>
    <source>
        <strain evidence="10 11">CPC 17464</strain>
    </source>
</reference>
<dbReference type="InterPro" id="IPR019585">
    <property type="entry name" value="Rpn7/CSN1"/>
</dbReference>
<dbReference type="SUPFAM" id="SSF46785">
    <property type="entry name" value="Winged helix' DNA-binding domain"/>
    <property type="match status" value="1"/>
</dbReference>
<evidence type="ECO:0000256" key="3">
    <source>
        <dbReference type="ARBA" id="ARBA00008793"/>
    </source>
</evidence>
<evidence type="ECO:0000256" key="7">
    <source>
        <dbReference type="SAM" id="Coils"/>
    </source>
</evidence>
<dbReference type="GeneID" id="92032980"/>
<dbReference type="EMBL" id="JBBPEH010000005">
    <property type="protein sequence ID" value="KAK7538583.1"/>
    <property type="molecule type" value="Genomic_DNA"/>
</dbReference>
<keyword evidence="4" id="KW-0963">Cytoplasm</keyword>
<dbReference type="PANTHER" id="PTHR14145">
    <property type="entry name" value="26S PROTESOME SUBUNIT 6"/>
    <property type="match status" value="1"/>
</dbReference>
<dbReference type="SMART" id="SM00088">
    <property type="entry name" value="PINT"/>
    <property type="match status" value="1"/>
</dbReference>
<evidence type="ECO:0000259" key="9">
    <source>
        <dbReference type="PROSITE" id="PS50250"/>
    </source>
</evidence>
<keyword evidence="6" id="KW-0539">Nucleus</keyword>
<keyword evidence="5" id="KW-0736">Signalosome</keyword>
<dbReference type="InterPro" id="IPR000717">
    <property type="entry name" value="PCI_dom"/>
</dbReference>
<dbReference type="InterPro" id="IPR036390">
    <property type="entry name" value="WH_DNA-bd_sf"/>
</dbReference>
<feature type="region of interest" description="Disordered" evidence="8">
    <location>
        <begin position="441"/>
        <end position="463"/>
    </location>
</feature>
<evidence type="ECO:0000256" key="1">
    <source>
        <dbReference type="ARBA" id="ARBA00004123"/>
    </source>
</evidence>
<dbReference type="Gene3D" id="1.25.40.570">
    <property type="match status" value="1"/>
</dbReference>
<feature type="coiled-coil region" evidence="7">
    <location>
        <begin position="98"/>
        <end position="132"/>
    </location>
</feature>
<evidence type="ECO:0000256" key="5">
    <source>
        <dbReference type="ARBA" id="ARBA00022790"/>
    </source>
</evidence>
<evidence type="ECO:0000256" key="8">
    <source>
        <dbReference type="SAM" id="MobiDB-lite"/>
    </source>
</evidence>
<dbReference type="Pfam" id="PF10602">
    <property type="entry name" value="RPN7"/>
    <property type="match status" value="1"/>
</dbReference>
<comment type="caution">
    <text evidence="10">The sequence shown here is derived from an EMBL/GenBank/DDBJ whole genome shotgun (WGS) entry which is preliminary data.</text>
</comment>
<keyword evidence="7" id="KW-0175">Coiled coil</keyword>
<dbReference type="Pfam" id="PF01399">
    <property type="entry name" value="PCI"/>
    <property type="match status" value="1"/>
</dbReference>
<sequence length="475" mass="53641">MAPNVEDSPFFKDAKAQGRAITRDPPKFDFESYIANYEGRTRLERLHHIGITSTYLSTDALRTAITEAKQGKDVEVYNTLTDRLHTIDPDDPLSVPDTAWLERKTKEVKAEMESLEQQLKQYKNNLIKESIRMGYDDLGQFYTSIGEHNSAMKAFARERDYCTSTQHVADMSLKQIYSGIQQRSWTSVHSNVSKIQPMSLKTEEKAKLEPICAAVMGLSHLASGNFRDAARQFLAVNPSFMTADTQAGIAWQRQVLTGNDIAVYGGLCALASMDRSELQKHVLENSNFRSFLELEPHVRRAISLFCGSKYTQCLEILEAYRTDYLLDYYLHPCVKDLYSQVRSKSIVQYFIPFSCVTLDEMGKAFASTGGVSIEDELVEMIQRGVLNARIDLVERLLVSPLTNPRTEVHTAALKMAQEYEHALRLRLIRLAMLNEGIIVRQPQSQSQNSSPEGHGGNPQGLPVAYPFAMMREETS</sequence>
<dbReference type="RefSeq" id="XP_066656270.1">
    <property type="nucleotide sequence ID" value="XM_066800074.1"/>
</dbReference>
<keyword evidence="10" id="KW-0647">Proteasome</keyword>
<proteinExistence type="inferred from homology"/>
<evidence type="ECO:0000256" key="4">
    <source>
        <dbReference type="ARBA" id="ARBA00022490"/>
    </source>
</evidence>
<evidence type="ECO:0000313" key="10">
    <source>
        <dbReference type="EMBL" id="KAK7538583.1"/>
    </source>
</evidence>